<dbReference type="Proteomes" id="UP000663877">
    <property type="component" value="Unassembled WGS sequence"/>
</dbReference>
<gene>
    <name evidence="2" type="ORF">BJG266_LOCUS31675</name>
    <name evidence="3" type="ORF">QVE165_LOCUS48551</name>
</gene>
<keyword evidence="1" id="KW-0472">Membrane</keyword>
<keyword evidence="1" id="KW-1133">Transmembrane helix</keyword>
<feature type="transmembrane region" description="Helical" evidence="1">
    <location>
        <begin position="197"/>
        <end position="227"/>
    </location>
</feature>
<organism evidence="3 4">
    <name type="scientific">Adineta steineri</name>
    <dbReference type="NCBI Taxonomy" id="433720"/>
    <lineage>
        <taxon>Eukaryota</taxon>
        <taxon>Metazoa</taxon>
        <taxon>Spiralia</taxon>
        <taxon>Gnathifera</taxon>
        <taxon>Rotifera</taxon>
        <taxon>Eurotatoria</taxon>
        <taxon>Bdelloidea</taxon>
        <taxon>Adinetida</taxon>
        <taxon>Adinetidae</taxon>
        <taxon>Adineta</taxon>
    </lineage>
</organism>
<feature type="transmembrane region" description="Helical" evidence="1">
    <location>
        <begin position="145"/>
        <end position="164"/>
    </location>
</feature>
<keyword evidence="4" id="KW-1185">Reference proteome</keyword>
<evidence type="ECO:0000313" key="2">
    <source>
        <dbReference type="EMBL" id="CAF1289695.1"/>
    </source>
</evidence>
<evidence type="ECO:0000313" key="4">
    <source>
        <dbReference type="Proteomes" id="UP000663832"/>
    </source>
</evidence>
<evidence type="ECO:0000256" key="1">
    <source>
        <dbReference type="SAM" id="Phobius"/>
    </source>
</evidence>
<reference evidence="3" key="1">
    <citation type="submission" date="2021-02" db="EMBL/GenBank/DDBJ databases">
        <authorList>
            <person name="Nowell W R."/>
        </authorList>
    </citation>
    <scope>NUCLEOTIDE SEQUENCE</scope>
</reference>
<dbReference type="AlphaFoldDB" id="A0A815YAW0"/>
<comment type="caution">
    <text evidence="3">The sequence shown here is derived from an EMBL/GenBank/DDBJ whole genome shotgun (WGS) entry which is preliminary data.</text>
</comment>
<accession>A0A815YAW0</accession>
<protein>
    <submittedName>
        <fullName evidence="3">Uncharacterized protein</fullName>
    </submittedName>
</protein>
<dbReference type="EMBL" id="CAJNOI010000480">
    <property type="protein sequence ID" value="CAF1289695.1"/>
    <property type="molecule type" value="Genomic_DNA"/>
</dbReference>
<feature type="transmembrane region" description="Helical" evidence="1">
    <location>
        <begin position="38"/>
        <end position="59"/>
    </location>
</feature>
<feature type="transmembrane region" description="Helical" evidence="1">
    <location>
        <begin position="170"/>
        <end position="190"/>
    </location>
</feature>
<name>A0A815YAW0_9BILA</name>
<dbReference type="Proteomes" id="UP000663832">
    <property type="component" value="Unassembled WGS sequence"/>
</dbReference>
<dbReference type="EMBL" id="CAJNOM010000824">
    <property type="protein sequence ID" value="CAF1568311.1"/>
    <property type="molecule type" value="Genomic_DNA"/>
</dbReference>
<sequence length="237" mass="28240">MSSYTDAANENLHHKTEKKLFNKARPQSLDYLLNQDKWILLTISVTLILIYYSIFSICIPMMKDIHSKHNYFNENFKQENEKLKILEQKVYKLKQIAKDNLNIYNPVCQQCWSLICDLDFDYITLHLLENNKPIKKYYNDTLSPLQRIFMIICVVNTISIIWIFKKPFRLFVLSNIFLIISLSIHGEFFISNTSNIYYALINGILLFLFSMFLLLKILMTLLFIVHYRMIQNILNNE</sequence>
<keyword evidence="1" id="KW-0812">Transmembrane</keyword>
<proteinExistence type="predicted"/>
<dbReference type="OrthoDB" id="10013136at2759"/>
<evidence type="ECO:0000313" key="3">
    <source>
        <dbReference type="EMBL" id="CAF1568311.1"/>
    </source>
</evidence>